<dbReference type="Pfam" id="PF00924">
    <property type="entry name" value="MS_channel_2nd"/>
    <property type="match status" value="1"/>
</dbReference>
<feature type="transmembrane region" description="Helical" evidence="7">
    <location>
        <begin position="87"/>
        <end position="108"/>
    </location>
</feature>
<evidence type="ECO:0000259" key="8">
    <source>
        <dbReference type="Pfam" id="PF00924"/>
    </source>
</evidence>
<dbReference type="EMBL" id="VTOW01000001">
    <property type="protein sequence ID" value="NKE70086.1"/>
    <property type="molecule type" value="Genomic_DNA"/>
</dbReference>
<dbReference type="InterPro" id="IPR010920">
    <property type="entry name" value="LSM_dom_sf"/>
</dbReference>
<dbReference type="SUPFAM" id="SSF82861">
    <property type="entry name" value="Mechanosensitive channel protein MscS (YggB), transmembrane region"/>
    <property type="match status" value="1"/>
</dbReference>
<keyword evidence="10" id="KW-1185">Reference proteome</keyword>
<dbReference type="RefSeq" id="WP_168058352.1">
    <property type="nucleotide sequence ID" value="NZ_VTOW01000001.1"/>
</dbReference>
<dbReference type="Pfam" id="PF00982">
    <property type="entry name" value="Glyco_transf_20"/>
    <property type="match status" value="1"/>
</dbReference>
<gene>
    <name evidence="9" type="ORF">MNODULE_04920</name>
</gene>
<accession>A0A7X6IA38</accession>
<sequence length="725" mass="82922">MTKLLEAFPWELAFLFGLAGVVMASAHFLRKFLLRQLTASEDLGDLARRMGRLSYYWPSVLGVYVLLTHLPDQPRALKHADKLLDLYLFATGTLMAIEFSIWVIRRFLREKGIAAPISKSVFNGVYALFVLLGVLLLFLKIDFPISPILTVIGIGGLATVLAFQDTLSDTAAGYHLLAERRLRVGDRIRLHSGEEGTVLEVSWRTTRIQSPSGQTYLIPNRRIAHGVITTSSRDEIWDSAKVRQGIEANFSHRMLVLVSNREPYVHRWMDEEIRCDRPAGGLTSALDPVMQAARGLWVAWGSGDADRDAADAEGKVVVPPHQPAYTLKRIWLTEEEIDHYYHGFSNRFFWPLFHKAMDKVQFMEEDWRYYKEVNRRFAEAVLAETKGRDPIVWIQDYHLAHAPMILREQRPNATLSLFWHIPWPSYDVYRVAPCRKELLESLLCCDLLGFQTTFYRDQFLECVRQILNLPVDSGRGSISYRGRTVWVKAFPISIDAEGWIRLATIPQAEEEMKALRKRLALGAEGSIGIGVDRLEYTKALVERFNAIDLFFTRYPQFKKKFTFIQIASPSRTEMTDYRTYGETLLKTSQEINERHGVDGWKPLDYRPIYIPPETLAIYYRAADLAIISSFADGMNLVAKEFIASQTDERGVLLVSELAGVSDEMKGAFLINPYDVEGLAEAIKTSLGMPPSIKKVLMEEMREQIRVNNVYRWMGNIFEEIRRISG</sequence>
<keyword evidence="6 7" id="KW-0472">Membrane</keyword>
<dbReference type="PANTHER" id="PTHR10788">
    <property type="entry name" value="TREHALOSE-6-PHOSPHATE SYNTHASE"/>
    <property type="match status" value="1"/>
</dbReference>
<evidence type="ECO:0000256" key="4">
    <source>
        <dbReference type="ARBA" id="ARBA00022692"/>
    </source>
</evidence>
<dbReference type="GO" id="GO:0005992">
    <property type="term" value="P:trehalose biosynthetic process"/>
    <property type="evidence" value="ECO:0007669"/>
    <property type="project" value="InterPro"/>
</dbReference>
<feature type="transmembrane region" description="Helical" evidence="7">
    <location>
        <begin position="12"/>
        <end position="29"/>
    </location>
</feature>
<dbReference type="Gene3D" id="2.30.30.60">
    <property type="match status" value="1"/>
</dbReference>
<dbReference type="SUPFAM" id="SSF50182">
    <property type="entry name" value="Sm-like ribonucleoproteins"/>
    <property type="match status" value="1"/>
</dbReference>
<comment type="similarity">
    <text evidence="3">Belongs to the glycosyltransferase 20 family.</text>
</comment>
<dbReference type="Gene3D" id="1.10.287.1260">
    <property type="match status" value="1"/>
</dbReference>
<dbReference type="InterPro" id="IPR001830">
    <property type="entry name" value="Glyco_trans_20"/>
</dbReference>
<proteinExistence type="inferred from homology"/>
<evidence type="ECO:0000256" key="3">
    <source>
        <dbReference type="ARBA" id="ARBA00008799"/>
    </source>
</evidence>
<dbReference type="GO" id="GO:0003825">
    <property type="term" value="F:alpha,alpha-trehalose-phosphate synthase (UDP-forming) activity"/>
    <property type="evidence" value="ECO:0007669"/>
    <property type="project" value="TreeGrafter"/>
</dbReference>
<name>A0A7X6IA38_9BACT</name>
<evidence type="ECO:0000256" key="7">
    <source>
        <dbReference type="SAM" id="Phobius"/>
    </source>
</evidence>
<dbReference type="Proteomes" id="UP000534783">
    <property type="component" value="Unassembled WGS sequence"/>
</dbReference>
<comment type="similarity">
    <text evidence="2">Belongs to the MscS (TC 1.A.23) family.</text>
</comment>
<feature type="transmembrane region" description="Helical" evidence="7">
    <location>
        <begin position="50"/>
        <end position="67"/>
    </location>
</feature>
<evidence type="ECO:0000256" key="2">
    <source>
        <dbReference type="ARBA" id="ARBA00008017"/>
    </source>
</evidence>
<dbReference type="GO" id="GO:0016020">
    <property type="term" value="C:membrane"/>
    <property type="evidence" value="ECO:0007669"/>
    <property type="project" value="UniProtKB-SubCell"/>
</dbReference>
<evidence type="ECO:0000256" key="5">
    <source>
        <dbReference type="ARBA" id="ARBA00022989"/>
    </source>
</evidence>
<dbReference type="Gene3D" id="3.40.50.2000">
    <property type="entry name" value="Glycogen Phosphorylase B"/>
    <property type="match status" value="2"/>
</dbReference>
<dbReference type="PANTHER" id="PTHR10788:SF106">
    <property type="entry name" value="BCDNA.GH08860"/>
    <property type="match status" value="1"/>
</dbReference>
<keyword evidence="5 7" id="KW-1133">Transmembrane helix</keyword>
<evidence type="ECO:0000313" key="10">
    <source>
        <dbReference type="Proteomes" id="UP000534783"/>
    </source>
</evidence>
<comment type="caution">
    <text evidence="9">The sequence shown here is derived from an EMBL/GenBank/DDBJ whole genome shotgun (WGS) entry which is preliminary data.</text>
</comment>
<evidence type="ECO:0000256" key="1">
    <source>
        <dbReference type="ARBA" id="ARBA00004141"/>
    </source>
</evidence>
<reference evidence="9 10" key="1">
    <citation type="journal article" date="2020" name="Nature">
        <title>Bacterial chemolithoautotrophy via manganese oxidation.</title>
        <authorList>
            <person name="Yu H."/>
            <person name="Leadbetter J.R."/>
        </authorList>
    </citation>
    <scope>NUCLEOTIDE SEQUENCE [LARGE SCALE GENOMIC DNA]</scope>
    <source>
        <strain evidence="9 10">Mn-1</strain>
    </source>
</reference>
<feature type="domain" description="Mechanosensitive ion channel MscS" evidence="8">
    <location>
        <begin position="165"/>
        <end position="228"/>
    </location>
</feature>
<protein>
    <submittedName>
        <fullName evidence="9">Mechanosensitive ion channel</fullName>
    </submittedName>
</protein>
<dbReference type="InterPro" id="IPR011014">
    <property type="entry name" value="MscS_channel_TM-2"/>
</dbReference>
<evidence type="ECO:0000256" key="6">
    <source>
        <dbReference type="ARBA" id="ARBA00023136"/>
    </source>
</evidence>
<dbReference type="InterPro" id="IPR006685">
    <property type="entry name" value="MscS_channel_2nd"/>
</dbReference>
<organism evidence="9 10">
    <name type="scientific">Candidatus Manganitrophus noduliformans</name>
    <dbReference type="NCBI Taxonomy" id="2606439"/>
    <lineage>
        <taxon>Bacteria</taxon>
        <taxon>Pseudomonadati</taxon>
        <taxon>Nitrospirota</taxon>
        <taxon>Nitrospiria</taxon>
        <taxon>Candidatus Troglogloeales</taxon>
        <taxon>Candidatus Manganitrophaceae</taxon>
        <taxon>Candidatus Manganitrophus</taxon>
    </lineage>
</organism>
<comment type="subcellular location">
    <subcellularLocation>
        <location evidence="1">Membrane</location>
        <topology evidence="1">Multi-pass membrane protein</topology>
    </subcellularLocation>
</comment>
<dbReference type="SUPFAM" id="SSF53756">
    <property type="entry name" value="UDP-Glycosyltransferase/glycogen phosphorylase"/>
    <property type="match status" value="1"/>
</dbReference>
<dbReference type="AlphaFoldDB" id="A0A7X6IA38"/>
<evidence type="ECO:0000313" key="9">
    <source>
        <dbReference type="EMBL" id="NKE70086.1"/>
    </source>
</evidence>
<dbReference type="CDD" id="cd03788">
    <property type="entry name" value="GT20_TPS"/>
    <property type="match status" value="1"/>
</dbReference>
<feature type="transmembrane region" description="Helical" evidence="7">
    <location>
        <begin position="120"/>
        <end position="139"/>
    </location>
</feature>
<dbReference type="InterPro" id="IPR023408">
    <property type="entry name" value="MscS_beta-dom_sf"/>
</dbReference>
<keyword evidence="4 7" id="KW-0812">Transmembrane</keyword>
<dbReference type="GO" id="GO:0008381">
    <property type="term" value="F:mechanosensitive monoatomic ion channel activity"/>
    <property type="evidence" value="ECO:0007669"/>
    <property type="project" value="UniProtKB-ARBA"/>
</dbReference>